<dbReference type="Gene3D" id="3.40.50.1220">
    <property type="entry name" value="TPP-binding domain"/>
    <property type="match status" value="1"/>
</dbReference>
<gene>
    <name evidence="3" type="primary">cobB</name>
    <name evidence="6" type="ORF">SAMN02745172_03021</name>
</gene>
<comment type="similarity">
    <text evidence="3">Belongs to the sirtuin family. Class III subfamily.</text>
</comment>
<feature type="binding site" evidence="3">
    <location>
        <position position="252"/>
    </location>
    <ligand>
        <name>NAD(+)</name>
        <dbReference type="ChEBI" id="CHEBI:57540"/>
    </ligand>
</feature>
<keyword evidence="3 4" id="KW-0862">Zinc</keyword>
<keyword evidence="3" id="KW-0963">Cytoplasm</keyword>
<feature type="binding site" evidence="3 4">
    <location>
        <position position="152"/>
    </location>
    <ligand>
        <name>Zn(2+)</name>
        <dbReference type="ChEBI" id="CHEBI:29105"/>
    </ligand>
</feature>
<name>A0A1M7ZNH1_9HYPH</name>
<comment type="function">
    <text evidence="3">NAD-dependent lysine deacetylase and desuccinylase that specifically removes acetyl and succinyl groups on target proteins. Modulates the activities of several proteins which are inactive in their acylated form.</text>
</comment>
<comment type="catalytic activity">
    <reaction evidence="3">
        <text>N(6)-succinyl-L-lysyl-[protein] + NAD(+) + H2O = 2''-O-succinyl-ADP-D-ribose + nicotinamide + L-lysyl-[protein]</text>
        <dbReference type="Rhea" id="RHEA:47668"/>
        <dbReference type="Rhea" id="RHEA-COMP:9752"/>
        <dbReference type="Rhea" id="RHEA-COMP:11877"/>
        <dbReference type="ChEBI" id="CHEBI:15377"/>
        <dbReference type="ChEBI" id="CHEBI:17154"/>
        <dbReference type="ChEBI" id="CHEBI:29969"/>
        <dbReference type="ChEBI" id="CHEBI:57540"/>
        <dbReference type="ChEBI" id="CHEBI:87830"/>
        <dbReference type="ChEBI" id="CHEBI:87832"/>
    </reaction>
</comment>
<comment type="catalytic activity">
    <reaction evidence="3">
        <text>N(6)-acetyl-L-lysyl-[protein] + NAD(+) + H2O = 2''-O-acetyl-ADP-D-ribose + nicotinamide + L-lysyl-[protein]</text>
        <dbReference type="Rhea" id="RHEA:43636"/>
        <dbReference type="Rhea" id="RHEA-COMP:9752"/>
        <dbReference type="Rhea" id="RHEA-COMP:10731"/>
        <dbReference type="ChEBI" id="CHEBI:15377"/>
        <dbReference type="ChEBI" id="CHEBI:17154"/>
        <dbReference type="ChEBI" id="CHEBI:29969"/>
        <dbReference type="ChEBI" id="CHEBI:57540"/>
        <dbReference type="ChEBI" id="CHEBI:61930"/>
        <dbReference type="ChEBI" id="CHEBI:83767"/>
        <dbReference type="EC" id="2.3.1.286"/>
    </reaction>
</comment>
<evidence type="ECO:0000256" key="3">
    <source>
        <dbReference type="HAMAP-Rule" id="MF_01121"/>
    </source>
</evidence>
<dbReference type="GO" id="GO:0017136">
    <property type="term" value="F:histone deacetylase activity, NAD-dependent"/>
    <property type="evidence" value="ECO:0007669"/>
    <property type="project" value="TreeGrafter"/>
</dbReference>
<dbReference type="GO" id="GO:0036055">
    <property type="term" value="F:protein-succinyllysine desuccinylase activity"/>
    <property type="evidence" value="ECO:0007669"/>
    <property type="project" value="UniProtKB-UniRule"/>
</dbReference>
<feature type="binding site" evidence="3">
    <location>
        <position position="85"/>
    </location>
    <ligand>
        <name>substrate</name>
    </ligand>
</feature>
<feature type="binding site" evidence="3">
    <location>
        <begin position="41"/>
        <end position="60"/>
    </location>
    <ligand>
        <name>NAD(+)</name>
        <dbReference type="ChEBI" id="CHEBI:57540"/>
    </ligand>
</feature>
<dbReference type="STRING" id="1123029.SAMN02745172_03021"/>
<evidence type="ECO:0000256" key="4">
    <source>
        <dbReference type="PROSITE-ProRule" id="PRU00236"/>
    </source>
</evidence>
<dbReference type="HAMAP" id="MF_01121">
    <property type="entry name" value="Sirtuin_ClassIII"/>
    <property type="match status" value="1"/>
</dbReference>
<dbReference type="PROSITE" id="PS50305">
    <property type="entry name" value="SIRTUIN"/>
    <property type="match status" value="1"/>
</dbReference>
<dbReference type="EMBL" id="FRXO01000006">
    <property type="protein sequence ID" value="SHO66362.1"/>
    <property type="molecule type" value="Genomic_DNA"/>
</dbReference>
<dbReference type="InterPro" id="IPR026591">
    <property type="entry name" value="Sirtuin_cat_small_dom_sf"/>
</dbReference>
<dbReference type="InterPro" id="IPR027546">
    <property type="entry name" value="Sirtuin_class_III"/>
</dbReference>
<feature type="binding site" evidence="3 4">
    <location>
        <position position="171"/>
    </location>
    <ligand>
        <name>Zn(2+)</name>
        <dbReference type="ChEBI" id="CHEBI:29105"/>
    </ligand>
</feature>
<dbReference type="InterPro" id="IPR029035">
    <property type="entry name" value="DHS-like_NAD/FAD-binding_dom"/>
</dbReference>
<keyword evidence="1" id="KW-0808">Transferase</keyword>
<evidence type="ECO:0000259" key="5">
    <source>
        <dbReference type="PROSITE" id="PS50305"/>
    </source>
</evidence>
<feature type="binding site" evidence="3">
    <location>
        <begin position="208"/>
        <end position="210"/>
    </location>
    <ligand>
        <name>NAD(+)</name>
        <dbReference type="ChEBI" id="CHEBI:57540"/>
    </ligand>
</feature>
<dbReference type="GO" id="GO:0005737">
    <property type="term" value="C:cytoplasm"/>
    <property type="evidence" value="ECO:0007669"/>
    <property type="project" value="UniProtKB-SubCell"/>
</dbReference>
<dbReference type="InterPro" id="IPR026590">
    <property type="entry name" value="Ssirtuin_cat_dom"/>
</dbReference>
<sequence>MTARTNAGRRVERRGRAWFIGRGPDLAAKGHDAMKLFVLTGAGCSAESGLGTFRDKEGAWARFDPMKLATPEGFADDPDLVHAFYNARRGNLLTAMPNEAHRALARLEAELAARGGALFLCTQNIDDLHERAGSRSVAHMHGELRKARCLACGAVTAWDDDLGRNDTCPACGETGGLRPHIVWFGEMPLYMAEIQDALEEADLFVAIGTSGSVYPAAGFVGQARHMGIRTCEINLEPSDNAGLFDERYYGAATEAVPAWVERVLTGPDALVR</sequence>
<dbReference type="EC" id="2.3.1.286" evidence="3"/>
<comment type="domain">
    <text evidence="3">2 residues (Tyr-85 and Arg-88) present in a large hydrophobic pocket are probably involved in substrate specificity. They are important for desuccinylation activity, but dispensable for deacetylation activity.</text>
</comment>
<feature type="domain" description="Deacetylase sirtuin-type" evidence="5">
    <location>
        <begin position="10"/>
        <end position="266"/>
    </location>
</feature>
<comment type="cofactor">
    <cofactor evidence="3">
        <name>Zn(2+)</name>
        <dbReference type="ChEBI" id="CHEBI:29105"/>
    </cofactor>
    <text evidence="3">Binds 1 zinc ion per subunit.</text>
</comment>
<proteinExistence type="inferred from homology"/>
<dbReference type="GO" id="GO:0008270">
    <property type="term" value="F:zinc ion binding"/>
    <property type="evidence" value="ECO:0007669"/>
    <property type="project" value="UniProtKB-UniRule"/>
</dbReference>
<feature type="binding site" evidence="3 4">
    <location>
        <position position="168"/>
    </location>
    <ligand>
        <name>Zn(2+)</name>
        <dbReference type="ChEBI" id="CHEBI:29105"/>
    </ligand>
</feature>
<dbReference type="SUPFAM" id="SSF52467">
    <property type="entry name" value="DHS-like NAD/FAD-binding domain"/>
    <property type="match status" value="1"/>
</dbReference>
<feature type="binding site" evidence="3">
    <location>
        <position position="88"/>
    </location>
    <ligand>
        <name>substrate</name>
    </ligand>
</feature>
<evidence type="ECO:0000256" key="2">
    <source>
        <dbReference type="ARBA" id="ARBA00023027"/>
    </source>
</evidence>
<dbReference type="PANTHER" id="PTHR11085:SF4">
    <property type="entry name" value="NAD-DEPENDENT PROTEIN DEACYLASE"/>
    <property type="match status" value="1"/>
</dbReference>
<dbReference type="GO" id="GO:0070403">
    <property type="term" value="F:NAD+ binding"/>
    <property type="evidence" value="ECO:0007669"/>
    <property type="project" value="UniProtKB-UniRule"/>
</dbReference>
<evidence type="ECO:0000313" key="6">
    <source>
        <dbReference type="EMBL" id="SHO66362.1"/>
    </source>
</evidence>
<dbReference type="CDD" id="cd01412">
    <property type="entry name" value="SIRT5_Af1_CobB"/>
    <property type="match status" value="1"/>
</dbReference>
<accession>A0A1M7ZNH1</accession>
<feature type="active site" description="Proton acceptor" evidence="3 4">
    <location>
        <position position="141"/>
    </location>
</feature>
<evidence type="ECO:0000256" key="1">
    <source>
        <dbReference type="ARBA" id="ARBA00022679"/>
    </source>
</evidence>
<keyword evidence="2 3" id="KW-0520">NAD</keyword>
<keyword evidence="7" id="KW-1185">Reference proteome</keyword>
<evidence type="ECO:0000313" key="7">
    <source>
        <dbReference type="Proteomes" id="UP000186406"/>
    </source>
</evidence>
<organism evidence="6 7">
    <name type="scientific">Pseudoxanthobacter soli DSM 19599</name>
    <dbReference type="NCBI Taxonomy" id="1123029"/>
    <lineage>
        <taxon>Bacteria</taxon>
        <taxon>Pseudomonadati</taxon>
        <taxon>Pseudomonadota</taxon>
        <taxon>Alphaproteobacteria</taxon>
        <taxon>Hyphomicrobiales</taxon>
        <taxon>Segnochrobactraceae</taxon>
        <taxon>Pseudoxanthobacter</taxon>
    </lineage>
</organism>
<reference evidence="6 7" key="1">
    <citation type="submission" date="2016-12" db="EMBL/GenBank/DDBJ databases">
        <authorList>
            <person name="Song W.-J."/>
            <person name="Kurnit D.M."/>
        </authorList>
    </citation>
    <scope>NUCLEOTIDE SEQUENCE [LARGE SCALE GENOMIC DNA]</scope>
    <source>
        <strain evidence="6 7">DSM 19599</strain>
    </source>
</reference>
<comment type="caution">
    <text evidence="3">Lacks conserved residue(s) required for the propagation of feature annotation.</text>
</comment>
<dbReference type="InterPro" id="IPR050134">
    <property type="entry name" value="NAD-dep_sirtuin_deacylases"/>
</dbReference>
<keyword evidence="3 4" id="KW-0479">Metal-binding</keyword>
<comment type="subcellular location">
    <subcellularLocation>
        <location evidence="3">Cytoplasm</location>
    </subcellularLocation>
</comment>
<protein>
    <recommendedName>
        <fullName evidence="3">NAD-dependent protein deacylase</fullName>
        <ecNumber evidence="3">2.3.1.286</ecNumber>
    </recommendedName>
    <alternativeName>
        <fullName evidence="3">Regulatory protein SIR2 homolog</fullName>
    </alternativeName>
</protein>
<feature type="binding site" evidence="3">
    <location>
        <begin position="123"/>
        <end position="126"/>
    </location>
    <ligand>
        <name>NAD(+)</name>
        <dbReference type="ChEBI" id="CHEBI:57540"/>
    </ligand>
</feature>
<dbReference type="GO" id="GO:0036054">
    <property type="term" value="F:protein-malonyllysine demalonylase activity"/>
    <property type="evidence" value="ECO:0007669"/>
    <property type="project" value="InterPro"/>
</dbReference>
<dbReference type="AlphaFoldDB" id="A0A1M7ZNH1"/>
<dbReference type="PANTHER" id="PTHR11085">
    <property type="entry name" value="NAD-DEPENDENT PROTEIN DEACYLASE SIRTUIN-5, MITOCHONDRIAL-RELATED"/>
    <property type="match status" value="1"/>
</dbReference>
<dbReference type="Pfam" id="PF02146">
    <property type="entry name" value="SIR2"/>
    <property type="match status" value="1"/>
</dbReference>
<feature type="binding site" evidence="3 4">
    <location>
        <position position="149"/>
    </location>
    <ligand>
        <name>Zn(2+)</name>
        <dbReference type="ChEBI" id="CHEBI:29105"/>
    </ligand>
</feature>
<dbReference type="InterPro" id="IPR003000">
    <property type="entry name" value="Sirtuin"/>
</dbReference>
<dbReference type="Proteomes" id="UP000186406">
    <property type="component" value="Unassembled WGS sequence"/>
</dbReference>
<dbReference type="Gene3D" id="3.30.1600.10">
    <property type="entry name" value="SIR2/SIRT2 'Small Domain"/>
    <property type="match status" value="1"/>
</dbReference>